<dbReference type="Proteomes" id="UP000799436">
    <property type="component" value="Unassembled WGS sequence"/>
</dbReference>
<dbReference type="EMBL" id="ML995842">
    <property type="protein sequence ID" value="KAF2768647.1"/>
    <property type="molecule type" value="Genomic_DNA"/>
</dbReference>
<sequence>MQCFCVAALTPALRMCLSLLGTTQHHKPPHCLFQSGYCLAVEGWARLELLIRIAAKIRHCSLLHAVSAAYDDEAGREFRNPDSRNTSKNILPPRP</sequence>
<accession>A0A6G1L701</accession>
<evidence type="ECO:0000313" key="3">
    <source>
        <dbReference type="EMBL" id="KAF2768647.1"/>
    </source>
</evidence>
<name>A0A6G1L701_9PEZI</name>
<feature type="chain" id="PRO_5026133324" description="Secreted protein" evidence="2">
    <location>
        <begin position="19"/>
        <end position="95"/>
    </location>
</feature>
<gene>
    <name evidence="3" type="ORF">EJ03DRAFT_116057</name>
</gene>
<feature type="signal peptide" evidence="2">
    <location>
        <begin position="1"/>
        <end position="18"/>
    </location>
</feature>
<dbReference type="AlphaFoldDB" id="A0A6G1L701"/>
<proteinExistence type="predicted"/>
<keyword evidence="4" id="KW-1185">Reference proteome</keyword>
<protein>
    <recommendedName>
        <fullName evidence="5">Secreted protein</fullName>
    </recommendedName>
</protein>
<evidence type="ECO:0000256" key="1">
    <source>
        <dbReference type="SAM" id="MobiDB-lite"/>
    </source>
</evidence>
<reference evidence="3" key="1">
    <citation type="journal article" date="2020" name="Stud. Mycol.">
        <title>101 Dothideomycetes genomes: a test case for predicting lifestyles and emergence of pathogens.</title>
        <authorList>
            <person name="Haridas S."/>
            <person name="Albert R."/>
            <person name="Binder M."/>
            <person name="Bloem J."/>
            <person name="Labutti K."/>
            <person name="Salamov A."/>
            <person name="Andreopoulos B."/>
            <person name="Baker S."/>
            <person name="Barry K."/>
            <person name="Bills G."/>
            <person name="Bluhm B."/>
            <person name="Cannon C."/>
            <person name="Castanera R."/>
            <person name="Culley D."/>
            <person name="Daum C."/>
            <person name="Ezra D."/>
            <person name="Gonzalez J."/>
            <person name="Henrissat B."/>
            <person name="Kuo A."/>
            <person name="Liang C."/>
            <person name="Lipzen A."/>
            <person name="Lutzoni F."/>
            <person name="Magnuson J."/>
            <person name="Mondo S."/>
            <person name="Nolan M."/>
            <person name="Ohm R."/>
            <person name="Pangilinan J."/>
            <person name="Park H.-J."/>
            <person name="Ramirez L."/>
            <person name="Alfaro M."/>
            <person name="Sun H."/>
            <person name="Tritt A."/>
            <person name="Yoshinaga Y."/>
            <person name="Zwiers L.-H."/>
            <person name="Turgeon B."/>
            <person name="Goodwin S."/>
            <person name="Spatafora J."/>
            <person name="Crous P."/>
            <person name="Grigoriev I."/>
        </authorList>
    </citation>
    <scope>NUCLEOTIDE SEQUENCE</scope>
    <source>
        <strain evidence="3">CBS 116005</strain>
    </source>
</reference>
<feature type="region of interest" description="Disordered" evidence="1">
    <location>
        <begin position="76"/>
        <end position="95"/>
    </location>
</feature>
<evidence type="ECO:0000313" key="4">
    <source>
        <dbReference type="Proteomes" id="UP000799436"/>
    </source>
</evidence>
<organism evidence="3 4">
    <name type="scientific">Teratosphaeria nubilosa</name>
    <dbReference type="NCBI Taxonomy" id="161662"/>
    <lineage>
        <taxon>Eukaryota</taxon>
        <taxon>Fungi</taxon>
        <taxon>Dikarya</taxon>
        <taxon>Ascomycota</taxon>
        <taxon>Pezizomycotina</taxon>
        <taxon>Dothideomycetes</taxon>
        <taxon>Dothideomycetidae</taxon>
        <taxon>Mycosphaerellales</taxon>
        <taxon>Teratosphaeriaceae</taxon>
        <taxon>Teratosphaeria</taxon>
    </lineage>
</organism>
<evidence type="ECO:0008006" key="5">
    <source>
        <dbReference type="Google" id="ProtNLM"/>
    </source>
</evidence>
<evidence type="ECO:0000256" key="2">
    <source>
        <dbReference type="SAM" id="SignalP"/>
    </source>
</evidence>
<keyword evidence="2" id="KW-0732">Signal</keyword>